<dbReference type="RefSeq" id="WP_183970105.1">
    <property type="nucleotide sequence ID" value="NZ_BAABEW010000020.1"/>
</dbReference>
<feature type="compositionally biased region" description="Basic and acidic residues" evidence="1">
    <location>
        <begin position="694"/>
        <end position="704"/>
    </location>
</feature>
<dbReference type="GO" id="GO:0009190">
    <property type="term" value="P:cyclic nucleotide biosynthetic process"/>
    <property type="evidence" value="ECO:0007669"/>
    <property type="project" value="InterPro"/>
</dbReference>
<name>A0A7W8HJY1_9BURK</name>
<feature type="transmembrane region" description="Helical" evidence="2">
    <location>
        <begin position="437"/>
        <end position="461"/>
    </location>
</feature>
<dbReference type="GO" id="GO:0004016">
    <property type="term" value="F:adenylate cyclase activity"/>
    <property type="evidence" value="ECO:0007669"/>
    <property type="project" value="UniProtKB-EC"/>
</dbReference>
<evidence type="ECO:0000256" key="1">
    <source>
        <dbReference type="SAM" id="MobiDB-lite"/>
    </source>
</evidence>
<dbReference type="PROSITE" id="PS50125">
    <property type="entry name" value="GUANYLATE_CYCLASE_2"/>
    <property type="match status" value="1"/>
</dbReference>
<protein>
    <submittedName>
        <fullName evidence="4">Adenylate cyclase</fullName>
        <ecNumber evidence="4">4.6.1.1</ecNumber>
    </submittedName>
</protein>
<reference evidence="4 5" key="1">
    <citation type="submission" date="2020-08" db="EMBL/GenBank/DDBJ databases">
        <title>Genomic Encyclopedia of Type Strains, Phase IV (KMG-IV): sequencing the most valuable type-strain genomes for metagenomic binning, comparative biology and taxonomic classification.</title>
        <authorList>
            <person name="Goeker M."/>
        </authorList>
    </citation>
    <scope>NUCLEOTIDE SEQUENCE [LARGE SCALE GENOMIC DNA]</scope>
    <source>
        <strain evidence="4 5">DSM 29781</strain>
    </source>
</reference>
<sequence>MLLRLLSWLRRPAVGLLLTAIASAGALGLLPFPISEALDRLVYDARLRGKAAAFDERVVIVDVDERSLAAQGRWPWSRQTVARLVERIVVDGGASVVGLDTLFAEPERDTDGDAVLAAALQGRPVVLGFYLSSDRGGVTTGELPPPVMNVGAFAQSGHRITAWTGFGANLPQLQQAAAGAGFFNPLVDSDGVVRALPLLAEHDGQVYESLVVAVLRSHLGGANLVLAQDRLLLRGPRGSAVLPLSTGTTALVPFAGRLVGGAAAGGAPGATSGATSGPAPGAASDLASRPVARAPSDSSPWAAGADRPSRFRYIAAADVLSGRIDPAVFRNRIVLLGTSAPGLTDLRATPTHAVFPGVEIHATLIAAALDSDGSGAFIKRRSEASAALGAALVALAGITLAFALPAMGSVGIVVLGVLSAVSLWLAAAVGWSNFGMAVPVAAGLLLVALLAGFNLAAGYFVEGRARRAVASLFGEYVSPALVERMMRDPRRYASAASEDRELSILFVDIRGFTRIAETMQPDQLREYINDFLTAMTEVVHRYGGTVDKYIGDAVMAFWGAPMDDPQHADHAVAAALSMLEEVQRLNRSYEARGLPLMRVGIGVNTGVVRVGDLGSRLRRAYTVIGDAVNLASRLQGLTKQFEAQIIVGESTVRQARGHAFAELGYAQVAGRAEPVHAFVPAELAAVRTLPLERAEARSNTERPVEGIGQANGDRADEGAGIRL</sequence>
<dbReference type="SUPFAM" id="SSF55073">
    <property type="entry name" value="Nucleotide cyclase"/>
    <property type="match status" value="1"/>
</dbReference>
<dbReference type="Pfam" id="PF00211">
    <property type="entry name" value="Guanylate_cyc"/>
    <property type="match status" value="1"/>
</dbReference>
<dbReference type="EC" id="4.6.1.1" evidence="4"/>
<dbReference type="PANTHER" id="PTHR43081:SF1">
    <property type="entry name" value="ADENYLATE CYCLASE, TERMINAL-DIFFERENTIATION SPECIFIC"/>
    <property type="match status" value="1"/>
</dbReference>
<keyword evidence="2" id="KW-1133">Transmembrane helix</keyword>
<feature type="compositionally biased region" description="Basic and acidic residues" evidence="1">
    <location>
        <begin position="713"/>
        <end position="723"/>
    </location>
</feature>
<dbReference type="PANTHER" id="PTHR43081">
    <property type="entry name" value="ADENYLATE CYCLASE, TERMINAL-DIFFERENTIATION SPECIFIC-RELATED"/>
    <property type="match status" value="1"/>
</dbReference>
<evidence type="ECO:0000313" key="5">
    <source>
        <dbReference type="Proteomes" id="UP000532440"/>
    </source>
</evidence>
<dbReference type="AlphaFoldDB" id="A0A7W8HJY1"/>
<evidence type="ECO:0000313" key="4">
    <source>
        <dbReference type="EMBL" id="MBB5273454.1"/>
    </source>
</evidence>
<dbReference type="SMART" id="SM01080">
    <property type="entry name" value="CHASE2"/>
    <property type="match status" value="1"/>
</dbReference>
<gene>
    <name evidence="4" type="ORF">HNQ70_003484</name>
</gene>
<feature type="domain" description="Guanylate cyclase" evidence="3">
    <location>
        <begin position="503"/>
        <end position="635"/>
    </location>
</feature>
<keyword evidence="4" id="KW-0456">Lyase</keyword>
<keyword evidence="2" id="KW-0472">Membrane</keyword>
<dbReference type="GO" id="GO:0035556">
    <property type="term" value="P:intracellular signal transduction"/>
    <property type="evidence" value="ECO:0007669"/>
    <property type="project" value="InterPro"/>
</dbReference>
<dbReference type="Gene3D" id="3.30.70.1230">
    <property type="entry name" value="Nucleotide cyclase"/>
    <property type="match status" value="1"/>
</dbReference>
<dbReference type="InterPro" id="IPR029787">
    <property type="entry name" value="Nucleotide_cyclase"/>
</dbReference>
<dbReference type="SMART" id="SM00044">
    <property type="entry name" value="CYCc"/>
    <property type="match status" value="1"/>
</dbReference>
<accession>A0A7W8HJY1</accession>
<feature type="region of interest" description="Disordered" evidence="1">
    <location>
        <begin position="694"/>
        <end position="723"/>
    </location>
</feature>
<dbReference type="EMBL" id="JACHGB010000007">
    <property type="protein sequence ID" value="MBB5273454.1"/>
    <property type="molecule type" value="Genomic_DNA"/>
</dbReference>
<dbReference type="Proteomes" id="UP000532440">
    <property type="component" value="Unassembled WGS sequence"/>
</dbReference>
<dbReference type="InterPro" id="IPR050697">
    <property type="entry name" value="Adenylyl/Guanylyl_Cyclase_3/4"/>
</dbReference>
<feature type="transmembrane region" description="Helical" evidence="2">
    <location>
        <begin position="410"/>
        <end position="431"/>
    </location>
</feature>
<dbReference type="CDD" id="cd07302">
    <property type="entry name" value="CHD"/>
    <property type="match status" value="1"/>
</dbReference>
<keyword evidence="5" id="KW-1185">Reference proteome</keyword>
<evidence type="ECO:0000259" key="3">
    <source>
        <dbReference type="PROSITE" id="PS50125"/>
    </source>
</evidence>
<dbReference type="InterPro" id="IPR007890">
    <property type="entry name" value="CHASE2"/>
</dbReference>
<feature type="region of interest" description="Disordered" evidence="1">
    <location>
        <begin position="266"/>
        <end position="304"/>
    </location>
</feature>
<feature type="compositionally biased region" description="Low complexity" evidence="1">
    <location>
        <begin position="269"/>
        <end position="284"/>
    </location>
</feature>
<comment type="caution">
    <text evidence="4">The sequence shown here is derived from an EMBL/GenBank/DDBJ whole genome shotgun (WGS) entry which is preliminary data.</text>
</comment>
<dbReference type="Pfam" id="PF05226">
    <property type="entry name" value="CHASE2"/>
    <property type="match status" value="1"/>
</dbReference>
<dbReference type="InterPro" id="IPR001054">
    <property type="entry name" value="A/G_cyclase"/>
</dbReference>
<organism evidence="4 5">
    <name type="scientific">Quisquiliibacterium transsilvanicum</name>
    <dbReference type="NCBI Taxonomy" id="1549638"/>
    <lineage>
        <taxon>Bacteria</taxon>
        <taxon>Pseudomonadati</taxon>
        <taxon>Pseudomonadota</taxon>
        <taxon>Betaproteobacteria</taxon>
        <taxon>Burkholderiales</taxon>
        <taxon>Burkholderiaceae</taxon>
        <taxon>Quisquiliibacterium</taxon>
    </lineage>
</organism>
<proteinExistence type="predicted"/>
<evidence type="ECO:0000256" key="2">
    <source>
        <dbReference type="SAM" id="Phobius"/>
    </source>
</evidence>
<keyword evidence="2" id="KW-0812">Transmembrane</keyword>
<feature type="transmembrane region" description="Helical" evidence="2">
    <location>
        <begin position="384"/>
        <end position="403"/>
    </location>
</feature>